<keyword evidence="3" id="KW-1185">Reference proteome</keyword>
<dbReference type="AlphaFoldDB" id="A0A1H8VRL7"/>
<dbReference type="Proteomes" id="UP000198775">
    <property type="component" value="Unassembled WGS sequence"/>
</dbReference>
<gene>
    <name evidence="2" type="ORF">SAMN05216388_10417</name>
</gene>
<protein>
    <submittedName>
        <fullName evidence="2">Uncharacterized protein</fullName>
    </submittedName>
</protein>
<dbReference type="Pfam" id="PF20126">
    <property type="entry name" value="TumE"/>
    <property type="match status" value="1"/>
</dbReference>
<evidence type="ECO:0000313" key="2">
    <source>
        <dbReference type="EMBL" id="SEP18062.1"/>
    </source>
</evidence>
<organism evidence="2 3">
    <name type="scientific">Halorientalis persicus</name>
    <dbReference type="NCBI Taxonomy" id="1367881"/>
    <lineage>
        <taxon>Archaea</taxon>
        <taxon>Methanobacteriati</taxon>
        <taxon>Methanobacteriota</taxon>
        <taxon>Stenosarchaea group</taxon>
        <taxon>Halobacteria</taxon>
        <taxon>Halobacteriales</taxon>
        <taxon>Haloarculaceae</taxon>
        <taxon>Halorientalis</taxon>
    </lineage>
</organism>
<dbReference type="OrthoDB" id="202777at2157"/>
<name>A0A1H8VRL7_9EURY</name>
<evidence type="ECO:0000313" key="3">
    <source>
        <dbReference type="Proteomes" id="UP000198775"/>
    </source>
</evidence>
<sequence length="143" mass="16566">MVPVDSGASPAPIDRPILERMQSRFSGSRLAKSAAIVTERNVHLRMEVAEDYCPGTVSARLEIRWYRNDDFSIHYQETRQESTWQCRWDRHPDAHNTRGHFHPPPAASRTDAEAPQWPADHRDVCQHVLDAIEDRIDTLWAQR</sequence>
<dbReference type="InterPro" id="IPR045397">
    <property type="entry name" value="TumE-like"/>
</dbReference>
<accession>A0A1H8VRL7</accession>
<proteinExistence type="predicted"/>
<evidence type="ECO:0000256" key="1">
    <source>
        <dbReference type="SAM" id="MobiDB-lite"/>
    </source>
</evidence>
<feature type="region of interest" description="Disordered" evidence="1">
    <location>
        <begin position="94"/>
        <end position="113"/>
    </location>
</feature>
<dbReference type="EMBL" id="FOCX01000041">
    <property type="protein sequence ID" value="SEP18062.1"/>
    <property type="molecule type" value="Genomic_DNA"/>
</dbReference>
<reference evidence="3" key="1">
    <citation type="submission" date="2016-10" db="EMBL/GenBank/DDBJ databases">
        <authorList>
            <person name="Varghese N."/>
            <person name="Submissions S."/>
        </authorList>
    </citation>
    <scope>NUCLEOTIDE SEQUENCE [LARGE SCALE GENOMIC DNA]</scope>
    <source>
        <strain evidence="3">IBRC-M 10043</strain>
    </source>
</reference>